<organism evidence="2 3">
    <name type="scientific">Brassica cretica</name>
    <name type="common">Mustard</name>
    <dbReference type="NCBI Taxonomy" id="69181"/>
    <lineage>
        <taxon>Eukaryota</taxon>
        <taxon>Viridiplantae</taxon>
        <taxon>Streptophyta</taxon>
        <taxon>Embryophyta</taxon>
        <taxon>Tracheophyta</taxon>
        <taxon>Spermatophyta</taxon>
        <taxon>Magnoliopsida</taxon>
        <taxon>eudicotyledons</taxon>
        <taxon>Gunneridae</taxon>
        <taxon>Pentapetalae</taxon>
        <taxon>rosids</taxon>
        <taxon>malvids</taxon>
        <taxon>Brassicales</taxon>
        <taxon>Brassicaceae</taxon>
        <taxon>Brassiceae</taxon>
        <taxon>Brassica</taxon>
    </lineage>
</organism>
<evidence type="ECO:0000256" key="1">
    <source>
        <dbReference type="SAM" id="Coils"/>
    </source>
</evidence>
<reference evidence="2" key="1">
    <citation type="submission" date="2019-12" db="EMBL/GenBank/DDBJ databases">
        <title>Genome sequencing and annotation of Brassica cretica.</title>
        <authorList>
            <person name="Studholme D.J."/>
            <person name="Sarris P."/>
        </authorList>
    </citation>
    <scope>NUCLEOTIDE SEQUENCE</scope>
    <source>
        <strain evidence="2">PFS-109/04</strain>
        <tissue evidence="2">Leaf</tissue>
    </source>
</reference>
<feature type="coiled-coil region" evidence="1">
    <location>
        <begin position="286"/>
        <end position="320"/>
    </location>
</feature>
<protein>
    <recommendedName>
        <fullName evidence="4">Retrotransposon gag domain-containing protein</fullName>
    </recommendedName>
</protein>
<evidence type="ECO:0000313" key="2">
    <source>
        <dbReference type="EMBL" id="KAF3538184.1"/>
    </source>
</evidence>
<name>A0A8S9QIY4_BRACR</name>
<accession>A0A8S9QIY4</accession>
<evidence type="ECO:0000313" key="3">
    <source>
        <dbReference type="Proteomes" id="UP000712600"/>
    </source>
</evidence>
<dbReference type="EMBL" id="QGKX02001290">
    <property type="protein sequence ID" value="KAF3538184.1"/>
    <property type="molecule type" value="Genomic_DNA"/>
</dbReference>
<dbReference type="Proteomes" id="UP000712600">
    <property type="component" value="Unassembled WGS sequence"/>
</dbReference>
<dbReference type="AlphaFoldDB" id="A0A8S9QIY4"/>
<gene>
    <name evidence="2" type="ORF">F2Q69_00022577</name>
</gene>
<proteinExistence type="predicted"/>
<evidence type="ECO:0008006" key="4">
    <source>
        <dbReference type="Google" id="ProtNLM"/>
    </source>
</evidence>
<comment type="caution">
    <text evidence="2">The sequence shown here is derived from an EMBL/GenBank/DDBJ whole genome shotgun (WGS) entry which is preliminary data.</text>
</comment>
<keyword evidence="1" id="KW-0175">Coiled coil</keyword>
<sequence length="384" mass="43253">MTRETLGRSSDKGGISALKMEFAPYDGTTNEVKCTMMMEKICKSGFGKADAVNPVGEICNLRHTGTIDEYCSQFEECLGRQTRLTGEQQLWQFCAGLTYNLRKEVEYLHPKTNFEAIEYARDNEYKIEDDRRPRTFGGHLAPPTRQTNQVARLITERQAIQNHKSPSSKDGFSWTLGVHIAGEKYPGVIILQASGRVPASRILRYEIPALTPALDPTQKSPNSLTLEGWSNLNYVTIAIEDTEERVHANQREDESRAQLDVLQHQVSELIKARDTATQSPELLSEVQSLKETIEAHSKQLEQSTEKLSQLEAENLILRDKPYVPLAASEKDSELKSHLCNLWILPSTKKTEPSVLAPLMGTRKQRGEAVKKTRTQIHVDSNSEM</sequence>